<feature type="region of interest" description="Disordered" evidence="1">
    <location>
        <begin position="102"/>
        <end position="132"/>
    </location>
</feature>
<feature type="compositionally biased region" description="Basic and acidic residues" evidence="1">
    <location>
        <begin position="168"/>
        <end position="184"/>
    </location>
</feature>
<name>A0AAV3QHZ6_LITER</name>
<sequence length="284" mass="32801">MLKLRTFDIIGDPSNHLKAYDSQFSFWANEDDVYARAFPGSLSGATLKWFLKLPPNSIDCWKRCEVMLAISKVWATERETSVGASVQRTPIILINGEVHKTGRGKKKINPKIRQRGRSPRRENGRIRRPQEPMHISYTLMSTTIGRVYAQIEDRKILPKPQKLRSPPNRRDQKQYYECHRDHGHDTDDCRLLKAEIEKFIQRGHLKEFVKRNQQHSPRRQRESPRRNNKPRSLSPPQITGRIDKIAGGLLGGGDTSNSRKQYAGRVVYRFAPMATIDREGISFS</sequence>
<evidence type="ECO:0000256" key="1">
    <source>
        <dbReference type="SAM" id="MobiDB-lite"/>
    </source>
</evidence>
<evidence type="ECO:0000313" key="2">
    <source>
        <dbReference type="EMBL" id="GAA0162886.1"/>
    </source>
</evidence>
<organism evidence="2 3">
    <name type="scientific">Lithospermum erythrorhizon</name>
    <name type="common">Purple gromwell</name>
    <name type="synonym">Lithospermum officinale var. erythrorhizon</name>
    <dbReference type="NCBI Taxonomy" id="34254"/>
    <lineage>
        <taxon>Eukaryota</taxon>
        <taxon>Viridiplantae</taxon>
        <taxon>Streptophyta</taxon>
        <taxon>Embryophyta</taxon>
        <taxon>Tracheophyta</taxon>
        <taxon>Spermatophyta</taxon>
        <taxon>Magnoliopsida</taxon>
        <taxon>eudicotyledons</taxon>
        <taxon>Gunneridae</taxon>
        <taxon>Pentapetalae</taxon>
        <taxon>asterids</taxon>
        <taxon>lamiids</taxon>
        <taxon>Boraginales</taxon>
        <taxon>Boraginaceae</taxon>
        <taxon>Boraginoideae</taxon>
        <taxon>Lithospermeae</taxon>
        <taxon>Lithospermum</taxon>
    </lineage>
</organism>
<feature type="region of interest" description="Disordered" evidence="1">
    <location>
        <begin position="157"/>
        <end position="184"/>
    </location>
</feature>
<gene>
    <name evidence="2" type="ORF">LIER_18885</name>
</gene>
<feature type="region of interest" description="Disordered" evidence="1">
    <location>
        <begin position="206"/>
        <end position="258"/>
    </location>
</feature>
<evidence type="ECO:0008006" key="4">
    <source>
        <dbReference type="Google" id="ProtNLM"/>
    </source>
</evidence>
<dbReference type="EMBL" id="BAABME010004584">
    <property type="protein sequence ID" value="GAA0162886.1"/>
    <property type="molecule type" value="Genomic_DNA"/>
</dbReference>
<keyword evidence="3" id="KW-1185">Reference proteome</keyword>
<feature type="compositionally biased region" description="Basic residues" evidence="1">
    <location>
        <begin position="102"/>
        <end position="118"/>
    </location>
</feature>
<reference evidence="2 3" key="1">
    <citation type="submission" date="2024-01" db="EMBL/GenBank/DDBJ databases">
        <title>The complete chloroplast genome sequence of Lithospermum erythrorhizon: insights into the phylogenetic relationship among Boraginaceae species and the maternal lineages of purple gromwells.</title>
        <authorList>
            <person name="Okada T."/>
            <person name="Watanabe K."/>
        </authorList>
    </citation>
    <scope>NUCLEOTIDE SEQUENCE [LARGE SCALE GENOMIC DNA]</scope>
</reference>
<dbReference type="Proteomes" id="UP001454036">
    <property type="component" value="Unassembled WGS sequence"/>
</dbReference>
<comment type="caution">
    <text evidence="2">The sequence shown here is derived from an EMBL/GenBank/DDBJ whole genome shotgun (WGS) entry which is preliminary data.</text>
</comment>
<proteinExistence type="predicted"/>
<dbReference type="AlphaFoldDB" id="A0AAV3QHZ6"/>
<evidence type="ECO:0000313" key="3">
    <source>
        <dbReference type="Proteomes" id="UP001454036"/>
    </source>
</evidence>
<protein>
    <recommendedName>
        <fullName evidence="4">Retrotransposon gag domain-containing protein</fullName>
    </recommendedName>
</protein>
<accession>A0AAV3QHZ6</accession>
<feature type="compositionally biased region" description="Basic and acidic residues" evidence="1">
    <location>
        <begin position="119"/>
        <end position="131"/>
    </location>
</feature>
<dbReference type="PANTHER" id="PTHR33223:SF10">
    <property type="entry name" value="AMINOTRANSFERASE-LIKE PLANT MOBILE DOMAIN-CONTAINING PROTEIN"/>
    <property type="match status" value="1"/>
</dbReference>
<dbReference type="PANTHER" id="PTHR33223">
    <property type="entry name" value="CCHC-TYPE DOMAIN-CONTAINING PROTEIN"/>
    <property type="match status" value="1"/>
</dbReference>